<proteinExistence type="inferred from homology"/>
<dbReference type="SUPFAM" id="SSF46689">
    <property type="entry name" value="Homeodomain-like"/>
    <property type="match status" value="1"/>
</dbReference>
<accession>A0A852AKU6</accession>
<dbReference type="Gene3D" id="1.10.10.60">
    <property type="entry name" value="Homeodomain-like"/>
    <property type="match status" value="1"/>
</dbReference>
<dbReference type="InterPro" id="IPR017970">
    <property type="entry name" value="Homeobox_CS"/>
</dbReference>
<evidence type="ECO:0000256" key="2">
    <source>
        <dbReference type="ARBA" id="ARBA00008446"/>
    </source>
</evidence>
<feature type="DNA-binding region" description="Homeobox" evidence="6">
    <location>
        <begin position="140"/>
        <end position="202"/>
    </location>
</feature>
<feature type="non-terminal residue" evidence="9">
    <location>
        <position position="1"/>
    </location>
</feature>
<organism evidence="9 10">
    <name type="scientific">Chloropsis cyanopogon</name>
    <dbReference type="NCBI Taxonomy" id="1218682"/>
    <lineage>
        <taxon>Eukaryota</taxon>
        <taxon>Metazoa</taxon>
        <taxon>Chordata</taxon>
        <taxon>Craniata</taxon>
        <taxon>Vertebrata</taxon>
        <taxon>Euteleostomi</taxon>
        <taxon>Archelosauria</taxon>
        <taxon>Archosauria</taxon>
        <taxon>Dinosauria</taxon>
        <taxon>Saurischia</taxon>
        <taxon>Theropoda</taxon>
        <taxon>Coelurosauria</taxon>
        <taxon>Aves</taxon>
        <taxon>Neognathae</taxon>
        <taxon>Neoaves</taxon>
        <taxon>Telluraves</taxon>
        <taxon>Australaves</taxon>
        <taxon>Passeriformes</taxon>
        <taxon>Corvoidea</taxon>
        <taxon>Irenidae</taxon>
        <taxon>Chloropsis</taxon>
    </lineage>
</organism>
<keyword evidence="3 6" id="KW-0238">DNA-binding</keyword>
<gene>
    <name evidence="9" type="primary">Irx4</name>
    <name evidence="9" type="ORF">CHLCYA_R05085</name>
</gene>
<sequence length="419" mass="45637">MSYPQFGYPYSSAPQFLMSTNSLTTCCESSSRTLAETGAAASAQTPVYCPVYESRLLATARHELNSAAALGVYGGPYAGPQGYGNYVTYGPEAPAFFSLVSRPGGCSLSASRRPRAPPGRERAVTSRGLPCACRYGTMDGGTRRKNATRETTSTLKAWLQEHRKNPYPTKGEKIMLAIITKMTLTQVSTWFANARRRLKKENKMTWPPRNKCSDEKRPYEEEEEEEEEGSQEEAMKSGKAEAAERARSCLKTAAEECGPDPLGARQRGCESKMCFQQGQQLLEAKPRIWSLAHTATSLNQAEYPSCMLKRPGGSAAAAAPAPVSVMDRHQDSPVTNLRNWVDGVFHDPLFRHSTLNQALSNTTVSWATTKGAILETGALGRAVGNGANVLKGQLSNLAHHDSNKEFLAFPKSGSKMFCS</sequence>
<evidence type="ECO:0000256" key="4">
    <source>
        <dbReference type="ARBA" id="ARBA00023155"/>
    </source>
</evidence>
<keyword evidence="10" id="KW-1185">Reference proteome</keyword>
<dbReference type="GO" id="GO:0048468">
    <property type="term" value="P:cell development"/>
    <property type="evidence" value="ECO:0007669"/>
    <property type="project" value="TreeGrafter"/>
</dbReference>
<dbReference type="PROSITE" id="PS00027">
    <property type="entry name" value="HOMEOBOX_1"/>
    <property type="match status" value="1"/>
</dbReference>
<dbReference type="CDD" id="cd00086">
    <property type="entry name" value="homeodomain"/>
    <property type="match status" value="1"/>
</dbReference>
<evidence type="ECO:0000313" key="10">
    <source>
        <dbReference type="Proteomes" id="UP000614263"/>
    </source>
</evidence>
<evidence type="ECO:0000259" key="8">
    <source>
        <dbReference type="PROSITE" id="PS50071"/>
    </source>
</evidence>
<protein>
    <submittedName>
        <fullName evidence="9">IRX4 protein</fullName>
    </submittedName>
</protein>
<dbReference type="EMBL" id="WEZZ01003718">
    <property type="protein sequence ID" value="NXP58059.1"/>
    <property type="molecule type" value="Genomic_DNA"/>
</dbReference>
<feature type="region of interest" description="Disordered" evidence="7">
    <location>
        <begin position="202"/>
        <end position="241"/>
    </location>
</feature>
<dbReference type="PROSITE" id="PS50071">
    <property type="entry name" value="HOMEOBOX_2"/>
    <property type="match status" value="1"/>
</dbReference>
<dbReference type="InterPro" id="IPR008422">
    <property type="entry name" value="KN_HD"/>
</dbReference>
<name>A0A852AKU6_9CORV</name>
<dbReference type="Proteomes" id="UP000614263">
    <property type="component" value="Unassembled WGS sequence"/>
</dbReference>
<dbReference type="AlphaFoldDB" id="A0A852AKU6"/>
<dbReference type="InterPro" id="IPR003893">
    <property type="entry name" value="Iroquois_homeo"/>
</dbReference>
<evidence type="ECO:0000256" key="5">
    <source>
        <dbReference type="ARBA" id="ARBA00023242"/>
    </source>
</evidence>
<dbReference type="Pfam" id="PF05920">
    <property type="entry name" value="Homeobox_KN"/>
    <property type="match status" value="1"/>
</dbReference>
<keyword evidence="5 6" id="KW-0539">Nucleus</keyword>
<dbReference type="GO" id="GO:0030182">
    <property type="term" value="P:neuron differentiation"/>
    <property type="evidence" value="ECO:0007669"/>
    <property type="project" value="TreeGrafter"/>
</dbReference>
<dbReference type="InterPro" id="IPR001356">
    <property type="entry name" value="HD"/>
</dbReference>
<dbReference type="PANTHER" id="PTHR11211:SF16">
    <property type="entry name" value="IROQUOIS-CLASS HOMEODOMAIN PROTEIN IRX-4"/>
    <property type="match status" value="1"/>
</dbReference>
<evidence type="ECO:0000313" key="9">
    <source>
        <dbReference type="EMBL" id="NXP58059.1"/>
    </source>
</evidence>
<evidence type="ECO:0000256" key="3">
    <source>
        <dbReference type="ARBA" id="ARBA00023125"/>
    </source>
</evidence>
<evidence type="ECO:0000256" key="7">
    <source>
        <dbReference type="SAM" id="MobiDB-lite"/>
    </source>
</evidence>
<evidence type="ECO:0000256" key="1">
    <source>
        <dbReference type="ARBA" id="ARBA00004123"/>
    </source>
</evidence>
<comment type="similarity">
    <text evidence="2">Belongs to the TALE/IRO homeobox family.</text>
</comment>
<dbReference type="InterPro" id="IPR009057">
    <property type="entry name" value="Homeodomain-like_sf"/>
</dbReference>
<feature type="non-terminal residue" evidence="9">
    <location>
        <position position="419"/>
    </location>
</feature>
<dbReference type="SMART" id="SM00548">
    <property type="entry name" value="IRO"/>
    <property type="match status" value="1"/>
</dbReference>
<reference evidence="9" key="1">
    <citation type="submission" date="2019-10" db="EMBL/GenBank/DDBJ databases">
        <title>Bird 10,000 Genomes (B10K) Project - Family phase.</title>
        <authorList>
            <person name="Zhang G."/>
        </authorList>
    </citation>
    <scope>NUCLEOTIDE SEQUENCE</scope>
    <source>
        <strain evidence="9">B10K-DU-002-57</strain>
        <tissue evidence="9">Muscle</tissue>
    </source>
</reference>
<dbReference type="GO" id="GO:0000981">
    <property type="term" value="F:DNA-binding transcription factor activity, RNA polymerase II-specific"/>
    <property type="evidence" value="ECO:0007669"/>
    <property type="project" value="InterPro"/>
</dbReference>
<dbReference type="SMART" id="SM00389">
    <property type="entry name" value="HOX"/>
    <property type="match status" value="1"/>
</dbReference>
<dbReference type="GO" id="GO:0005634">
    <property type="term" value="C:nucleus"/>
    <property type="evidence" value="ECO:0007669"/>
    <property type="project" value="UniProtKB-SubCell"/>
</dbReference>
<feature type="domain" description="Homeobox" evidence="8">
    <location>
        <begin position="138"/>
        <end position="201"/>
    </location>
</feature>
<dbReference type="GO" id="GO:0000978">
    <property type="term" value="F:RNA polymerase II cis-regulatory region sequence-specific DNA binding"/>
    <property type="evidence" value="ECO:0007669"/>
    <property type="project" value="TreeGrafter"/>
</dbReference>
<dbReference type="FunFam" id="1.10.10.60:FF:000003">
    <property type="entry name" value="Iroquois-class homeobox protein IRX"/>
    <property type="match status" value="1"/>
</dbReference>
<dbReference type="PANTHER" id="PTHR11211">
    <property type="entry name" value="IROQUOIS-CLASS HOMEODOMAIN PROTEIN IRX"/>
    <property type="match status" value="1"/>
</dbReference>
<keyword evidence="4 6" id="KW-0371">Homeobox</keyword>
<feature type="compositionally biased region" description="Acidic residues" evidence="7">
    <location>
        <begin position="220"/>
        <end position="231"/>
    </location>
</feature>
<comment type="caution">
    <text evidence="9">The sequence shown here is derived from an EMBL/GenBank/DDBJ whole genome shotgun (WGS) entry which is preliminary data.</text>
</comment>
<evidence type="ECO:0000256" key="6">
    <source>
        <dbReference type="PROSITE-ProRule" id="PRU00108"/>
    </source>
</evidence>
<comment type="subcellular location">
    <subcellularLocation>
        <location evidence="1 6">Nucleus</location>
    </subcellularLocation>
</comment>